<keyword evidence="12" id="KW-1185">Reference proteome</keyword>
<gene>
    <name evidence="11" type="ORF">CYMTET_37981</name>
</gene>
<comment type="function">
    <text evidence="7">Part of the complex catalyzing the transfer of N-acetylglucosamine from UDP-N-acetylglucosamine to phosphatidylinositol, the first step of GPI biosynthesis.</text>
</comment>
<evidence type="ECO:0000256" key="2">
    <source>
        <dbReference type="ARBA" id="ARBA00004687"/>
    </source>
</evidence>
<keyword evidence="5 9" id="KW-1133">Transmembrane helix</keyword>
<evidence type="ECO:0000256" key="8">
    <source>
        <dbReference type="SAM" id="MobiDB-lite"/>
    </source>
</evidence>
<dbReference type="EMBL" id="LGRX02025243">
    <property type="protein sequence ID" value="KAK3252733.1"/>
    <property type="molecule type" value="Genomic_DNA"/>
</dbReference>
<keyword evidence="4 9" id="KW-0812">Transmembrane</keyword>
<comment type="similarity">
    <text evidence="7">Belongs to the PIGP family.</text>
</comment>
<reference evidence="11 12" key="1">
    <citation type="journal article" date="2015" name="Genome Biol. Evol.">
        <title>Comparative Genomics of a Bacterivorous Green Alga Reveals Evolutionary Causalities and Consequences of Phago-Mixotrophic Mode of Nutrition.</title>
        <authorList>
            <person name="Burns J.A."/>
            <person name="Paasch A."/>
            <person name="Narechania A."/>
            <person name="Kim E."/>
        </authorList>
    </citation>
    <scope>NUCLEOTIDE SEQUENCE [LARGE SCALE GENOMIC DNA]</scope>
    <source>
        <strain evidence="11 12">PLY_AMNH</strain>
    </source>
</reference>
<evidence type="ECO:0000313" key="12">
    <source>
        <dbReference type="Proteomes" id="UP001190700"/>
    </source>
</evidence>
<dbReference type="InterPro" id="IPR016542">
    <property type="entry name" value="PIG-P_GPI19"/>
</dbReference>
<dbReference type="GO" id="GO:0006506">
    <property type="term" value="P:GPI anchor biosynthetic process"/>
    <property type="evidence" value="ECO:0007669"/>
    <property type="project" value="UniProtKB-KW"/>
</dbReference>
<feature type="transmembrane region" description="Helical" evidence="9">
    <location>
        <begin position="28"/>
        <end position="47"/>
    </location>
</feature>
<keyword evidence="6 7" id="KW-0472">Membrane</keyword>
<evidence type="ECO:0000313" key="11">
    <source>
        <dbReference type="EMBL" id="KAK3252733.1"/>
    </source>
</evidence>
<sequence length="150" mass="16567">MIREESSDAFVQGPHAQTFQDGPGEAEAYGFVGWVTSAVACAVFFVWAYLPDQVLESVGITYYPSKYWALAVPAYVCVFVVFLYMAYESLNQMAVPSRDSLNTFTDRHALPSLHRHTSKDVIPEVHDIPIAAVNKLLFSSHGQSSGKFVG</sequence>
<name>A0AAE0CCV3_9CHLO</name>
<dbReference type="PANTHER" id="PTHR46346:SF1">
    <property type="entry name" value="PHOSPHATIDYLINOSITOL N-ACETYLGLUCOSAMINYLTRANSFERASE SUBUNIT P"/>
    <property type="match status" value="1"/>
</dbReference>
<organism evidence="11 12">
    <name type="scientific">Cymbomonas tetramitiformis</name>
    <dbReference type="NCBI Taxonomy" id="36881"/>
    <lineage>
        <taxon>Eukaryota</taxon>
        <taxon>Viridiplantae</taxon>
        <taxon>Chlorophyta</taxon>
        <taxon>Pyramimonadophyceae</taxon>
        <taxon>Pyramimonadales</taxon>
        <taxon>Pyramimonadaceae</taxon>
        <taxon>Cymbomonas</taxon>
    </lineage>
</organism>
<dbReference type="PANTHER" id="PTHR46346">
    <property type="entry name" value="PHOSPHATIDYLINOSITOL N-ACETYLGLUCOSAMINYLTRANSFERASE SUBUNIT P"/>
    <property type="match status" value="1"/>
</dbReference>
<evidence type="ECO:0000256" key="7">
    <source>
        <dbReference type="PIRNR" id="PIRNR008765"/>
    </source>
</evidence>
<evidence type="ECO:0000256" key="1">
    <source>
        <dbReference type="ARBA" id="ARBA00004141"/>
    </source>
</evidence>
<feature type="region of interest" description="Disordered" evidence="8">
    <location>
        <begin position="1"/>
        <end position="21"/>
    </location>
</feature>
<feature type="transmembrane region" description="Helical" evidence="9">
    <location>
        <begin position="67"/>
        <end position="87"/>
    </location>
</feature>
<evidence type="ECO:0000256" key="6">
    <source>
        <dbReference type="ARBA" id="ARBA00023136"/>
    </source>
</evidence>
<feature type="domain" description="PIG-P" evidence="10">
    <location>
        <begin position="26"/>
        <end position="138"/>
    </location>
</feature>
<dbReference type="InterPro" id="IPR052263">
    <property type="entry name" value="GPI_Anchor_Biosynth"/>
</dbReference>
<proteinExistence type="inferred from homology"/>
<keyword evidence="3 7" id="KW-0337">GPI-anchor biosynthesis</keyword>
<evidence type="ECO:0000256" key="5">
    <source>
        <dbReference type="ARBA" id="ARBA00022989"/>
    </source>
</evidence>
<accession>A0AAE0CCV3</accession>
<comment type="subcellular location">
    <subcellularLocation>
        <location evidence="1">Membrane</location>
        <topology evidence="1">Multi-pass membrane protein</topology>
    </subcellularLocation>
</comment>
<evidence type="ECO:0000256" key="3">
    <source>
        <dbReference type="ARBA" id="ARBA00022502"/>
    </source>
</evidence>
<dbReference type="AlphaFoldDB" id="A0AAE0CCV3"/>
<dbReference type="Proteomes" id="UP001190700">
    <property type="component" value="Unassembled WGS sequence"/>
</dbReference>
<dbReference type="GO" id="GO:0016020">
    <property type="term" value="C:membrane"/>
    <property type="evidence" value="ECO:0007669"/>
    <property type="project" value="UniProtKB-SubCell"/>
</dbReference>
<evidence type="ECO:0000256" key="4">
    <source>
        <dbReference type="ARBA" id="ARBA00022692"/>
    </source>
</evidence>
<dbReference type="PIRSF" id="PIRSF008765">
    <property type="entry name" value="PIG-P_GPI19"/>
    <property type="match status" value="1"/>
</dbReference>
<comment type="pathway">
    <text evidence="2 7">Glycolipid biosynthesis; glycosylphosphatidylinositol-anchor biosynthesis.</text>
</comment>
<dbReference type="InterPro" id="IPR013717">
    <property type="entry name" value="PIG-P"/>
</dbReference>
<dbReference type="GO" id="GO:0017176">
    <property type="term" value="F:phosphatidylinositol N-acetylglucosaminyltransferase activity"/>
    <property type="evidence" value="ECO:0007669"/>
    <property type="project" value="UniProtKB-UniRule"/>
</dbReference>
<dbReference type="Pfam" id="PF08510">
    <property type="entry name" value="PIG-P"/>
    <property type="match status" value="1"/>
</dbReference>
<protein>
    <recommendedName>
        <fullName evidence="7">Phosphatidylinositol N-acetylglucosaminyltransferase subunit P</fullName>
    </recommendedName>
</protein>
<comment type="caution">
    <text evidence="11">The sequence shown here is derived from an EMBL/GenBank/DDBJ whole genome shotgun (WGS) entry which is preliminary data.</text>
</comment>
<evidence type="ECO:0000259" key="10">
    <source>
        <dbReference type="Pfam" id="PF08510"/>
    </source>
</evidence>
<evidence type="ECO:0000256" key="9">
    <source>
        <dbReference type="SAM" id="Phobius"/>
    </source>
</evidence>
<keyword evidence="7" id="KW-0808">Transferase</keyword>
<dbReference type="GO" id="GO:0005783">
    <property type="term" value="C:endoplasmic reticulum"/>
    <property type="evidence" value="ECO:0007669"/>
    <property type="project" value="TreeGrafter"/>
</dbReference>